<accession>A0A5C4LYJ3</accession>
<name>A0A5C4LYJ3_9ACTN</name>
<organism evidence="1 2">
    <name type="scientific">Mumia zhuanghuii</name>
    <dbReference type="NCBI Taxonomy" id="2585211"/>
    <lineage>
        <taxon>Bacteria</taxon>
        <taxon>Bacillati</taxon>
        <taxon>Actinomycetota</taxon>
        <taxon>Actinomycetes</taxon>
        <taxon>Propionibacteriales</taxon>
        <taxon>Nocardioidaceae</taxon>
        <taxon>Mumia</taxon>
    </lineage>
</organism>
<sequence>MLAGDLGKQVRDGFQLDVQVDDPRRSRLCQEPERAAVGLHPQGHLLRRDALKMAKALKRVK</sequence>
<dbReference type="AlphaFoldDB" id="A0A5C4LYJ3"/>
<dbReference type="EMBL" id="VDFR01000282">
    <property type="protein sequence ID" value="TNC22173.1"/>
    <property type="molecule type" value="Genomic_DNA"/>
</dbReference>
<proteinExistence type="predicted"/>
<evidence type="ECO:0000313" key="1">
    <source>
        <dbReference type="EMBL" id="TNC22173.1"/>
    </source>
</evidence>
<gene>
    <name evidence="1" type="ORF">FHE65_35840</name>
</gene>
<protein>
    <submittedName>
        <fullName evidence="1">Uncharacterized protein</fullName>
    </submittedName>
</protein>
<dbReference type="RefSeq" id="WP_139107495.1">
    <property type="nucleotide sequence ID" value="NZ_VDFR01000282.1"/>
</dbReference>
<evidence type="ECO:0000313" key="2">
    <source>
        <dbReference type="Proteomes" id="UP000306740"/>
    </source>
</evidence>
<dbReference type="Proteomes" id="UP000306740">
    <property type="component" value="Unassembled WGS sequence"/>
</dbReference>
<reference evidence="1 2" key="1">
    <citation type="submission" date="2019-05" db="EMBL/GenBank/DDBJ databases">
        <title>Mumia sp. nov., isolated from the intestinal contents of plateau pika (Ochotona curzoniae) in the Qinghai-Tibet plateau of China.</title>
        <authorList>
            <person name="Tian Z."/>
        </authorList>
    </citation>
    <scope>NUCLEOTIDE SEQUENCE [LARGE SCALE GENOMIC DNA]</scope>
    <source>
        <strain evidence="2">527</strain>
    </source>
</reference>
<comment type="caution">
    <text evidence="1">The sequence shown here is derived from an EMBL/GenBank/DDBJ whole genome shotgun (WGS) entry which is preliminary data.</text>
</comment>